<evidence type="ECO:0000256" key="4">
    <source>
        <dbReference type="RuleBase" id="RU000304"/>
    </source>
</evidence>
<comment type="caution">
    <text evidence="6">The sequence shown here is derived from an EMBL/GenBank/DDBJ whole genome shotgun (WGS) entry which is preliminary data.</text>
</comment>
<keyword evidence="4 6" id="KW-0723">Serine/threonine-protein kinase</keyword>
<dbReference type="InterPro" id="IPR017441">
    <property type="entry name" value="Protein_kinase_ATP_BS"/>
</dbReference>
<dbReference type="PANTHER" id="PTHR44167:SF18">
    <property type="entry name" value="PROTEIN KINASE DOMAIN-CONTAINING PROTEIN"/>
    <property type="match status" value="1"/>
</dbReference>
<dbReference type="InterPro" id="IPR008271">
    <property type="entry name" value="Ser/Thr_kinase_AS"/>
</dbReference>
<evidence type="ECO:0000256" key="3">
    <source>
        <dbReference type="PROSITE-ProRule" id="PRU10141"/>
    </source>
</evidence>
<comment type="similarity">
    <text evidence="4">Belongs to the protein kinase superfamily.</text>
</comment>
<evidence type="ECO:0000256" key="1">
    <source>
        <dbReference type="ARBA" id="ARBA00022741"/>
    </source>
</evidence>
<evidence type="ECO:0000313" key="7">
    <source>
        <dbReference type="Proteomes" id="UP001498398"/>
    </source>
</evidence>
<proteinExistence type="inferred from homology"/>
<keyword evidence="6" id="KW-0418">Kinase</keyword>
<evidence type="ECO:0000313" key="6">
    <source>
        <dbReference type="EMBL" id="KAK7470231.1"/>
    </source>
</evidence>
<keyword evidence="6" id="KW-0808">Transferase</keyword>
<evidence type="ECO:0000256" key="2">
    <source>
        <dbReference type="ARBA" id="ARBA00022840"/>
    </source>
</evidence>
<evidence type="ECO:0000259" key="5">
    <source>
        <dbReference type="PROSITE" id="PS50011"/>
    </source>
</evidence>
<dbReference type="Pfam" id="PF00069">
    <property type="entry name" value="Pkinase"/>
    <property type="match status" value="1"/>
</dbReference>
<dbReference type="PROSITE" id="PS00107">
    <property type="entry name" value="PROTEIN_KINASE_ATP"/>
    <property type="match status" value="1"/>
</dbReference>
<dbReference type="PROSITE" id="PS50011">
    <property type="entry name" value="PROTEIN_KINASE_DOM"/>
    <property type="match status" value="1"/>
</dbReference>
<dbReference type="Gene3D" id="1.10.510.10">
    <property type="entry name" value="Transferase(Phosphotransferase) domain 1"/>
    <property type="match status" value="1"/>
</dbReference>
<reference evidence="6 7" key="1">
    <citation type="submission" date="2024-01" db="EMBL/GenBank/DDBJ databases">
        <title>A draft genome for the cacao thread blight pathogen Marasmiellus scandens.</title>
        <authorList>
            <person name="Baruah I.K."/>
            <person name="Leung J."/>
            <person name="Bukari Y."/>
            <person name="Amoako-Attah I."/>
            <person name="Meinhardt L.W."/>
            <person name="Bailey B.A."/>
            <person name="Cohen S.P."/>
        </authorList>
    </citation>
    <scope>NUCLEOTIDE SEQUENCE [LARGE SCALE GENOMIC DNA]</scope>
    <source>
        <strain evidence="6 7">GH-19</strain>
    </source>
</reference>
<name>A0ABR1JZL2_9AGAR</name>
<dbReference type="GO" id="GO:0004674">
    <property type="term" value="F:protein serine/threonine kinase activity"/>
    <property type="evidence" value="ECO:0007669"/>
    <property type="project" value="UniProtKB-KW"/>
</dbReference>
<organism evidence="6 7">
    <name type="scientific">Marasmiellus scandens</name>
    <dbReference type="NCBI Taxonomy" id="2682957"/>
    <lineage>
        <taxon>Eukaryota</taxon>
        <taxon>Fungi</taxon>
        <taxon>Dikarya</taxon>
        <taxon>Basidiomycota</taxon>
        <taxon>Agaricomycotina</taxon>
        <taxon>Agaricomycetes</taxon>
        <taxon>Agaricomycetidae</taxon>
        <taxon>Agaricales</taxon>
        <taxon>Marasmiineae</taxon>
        <taxon>Omphalotaceae</taxon>
        <taxon>Marasmiellus</taxon>
    </lineage>
</organism>
<dbReference type="PANTHER" id="PTHR44167">
    <property type="entry name" value="OVARIAN-SPECIFIC SERINE/THREONINE-PROTEIN KINASE LOK-RELATED"/>
    <property type="match status" value="1"/>
</dbReference>
<sequence>MPRPFKFPQLPNYRAKKNDLQLLLSTQPGQTQYAPFCDTALRKVLNAIKSKSPKHSFPQHNLLCDYHLHAKTYHYSTTIFEMSYQHSQIKSLEGCFIMDGHFELKKLLGAGAFGTVYLAERVARGKENDGEKFAVKVLSVPKGESMQKMQLVDELLLQMEAAGHKNVLRAKEVSHATLKGEEFACIRMDLCEGGDMLDALKEGTFDEEKRARSAFLQVIDGVMHSHKNGVFHRDLKYENVLCTTEGKELCLKIADFGLATKHTVVPYGYYAGTPRYMPPECVSLALQNPQGYSPAQQDIWAIGMMLALLCSGKKLPWGIACPVSDPDFLAYSMDSSMLRGKLGYASDELVDFLRFRVLTVDPSQRASLQEIRDFVEKKALFKKEGLFSKFKLFKS</sequence>
<feature type="domain" description="Protein kinase" evidence="5">
    <location>
        <begin position="102"/>
        <end position="381"/>
    </location>
</feature>
<accession>A0ABR1JZL2</accession>
<keyword evidence="2 3" id="KW-0067">ATP-binding</keyword>
<dbReference type="EMBL" id="JBANRG010000002">
    <property type="protein sequence ID" value="KAK7470231.1"/>
    <property type="molecule type" value="Genomic_DNA"/>
</dbReference>
<dbReference type="Proteomes" id="UP001498398">
    <property type="component" value="Unassembled WGS sequence"/>
</dbReference>
<feature type="binding site" evidence="3">
    <location>
        <position position="136"/>
    </location>
    <ligand>
        <name>ATP</name>
        <dbReference type="ChEBI" id="CHEBI:30616"/>
    </ligand>
</feature>
<protein>
    <submittedName>
        <fullName evidence="6">Serine/threonine protein kinase</fullName>
    </submittedName>
</protein>
<dbReference type="SUPFAM" id="SSF56112">
    <property type="entry name" value="Protein kinase-like (PK-like)"/>
    <property type="match status" value="1"/>
</dbReference>
<keyword evidence="1 3" id="KW-0547">Nucleotide-binding</keyword>
<dbReference type="PROSITE" id="PS00108">
    <property type="entry name" value="PROTEIN_KINASE_ST"/>
    <property type="match status" value="1"/>
</dbReference>
<dbReference type="InterPro" id="IPR000719">
    <property type="entry name" value="Prot_kinase_dom"/>
</dbReference>
<dbReference type="SMART" id="SM00220">
    <property type="entry name" value="S_TKc"/>
    <property type="match status" value="1"/>
</dbReference>
<gene>
    <name evidence="6" type="primary">SKS1_1</name>
    <name evidence="6" type="ORF">VKT23_001665</name>
</gene>
<keyword evidence="7" id="KW-1185">Reference proteome</keyword>
<dbReference type="InterPro" id="IPR011009">
    <property type="entry name" value="Kinase-like_dom_sf"/>
</dbReference>